<dbReference type="eggNOG" id="ENOG5030XV2">
    <property type="taxonomic scope" value="Bacteria"/>
</dbReference>
<gene>
    <name evidence="2" type="ordered locus">BC1003_0478</name>
</gene>
<reference evidence="2" key="1">
    <citation type="submission" date="2010-09" db="EMBL/GenBank/DDBJ databases">
        <title>Complete sequence of chromosome1 of Burkholderia sp. CCGE1003.</title>
        <authorList>
            <consortium name="US DOE Joint Genome Institute"/>
            <person name="Lucas S."/>
            <person name="Copeland A."/>
            <person name="Lapidus A."/>
            <person name="Cheng J.-F."/>
            <person name="Bruce D."/>
            <person name="Goodwin L."/>
            <person name="Pitluck S."/>
            <person name="Daligault H."/>
            <person name="Davenport K."/>
            <person name="Detter J.C."/>
            <person name="Han C."/>
            <person name="Tapia R."/>
            <person name="Land M."/>
            <person name="Hauser L."/>
            <person name="Jeffries C."/>
            <person name="Kyrpides N."/>
            <person name="Ivanova N."/>
            <person name="Ovchinnikova G."/>
            <person name="Martinez-Romero E."/>
            <person name="Rogel M.A."/>
            <person name="Auchtung J."/>
            <person name="Tiedje J.M."/>
            <person name="Woyke T."/>
        </authorList>
    </citation>
    <scope>NUCLEOTIDE SEQUENCE</scope>
    <source>
        <strain evidence="2">CCGE1003</strain>
    </source>
</reference>
<dbReference type="HOGENOM" id="CLU_147866_0_0_4"/>
<sequence>MDMTNFLFDLVSNFALLAIVLIACHVCNRLIPGVALNGPRVFAALACAAVLLDAALTFLVFADARTRYGQFSTPSAFVVRSAAYALTVVVAFAWNSVRRRNQSANASPHAGLVIPTSPYSKSHLPM</sequence>
<evidence type="ECO:0000256" key="1">
    <source>
        <dbReference type="SAM" id="Phobius"/>
    </source>
</evidence>
<feature type="transmembrane region" description="Helical" evidence="1">
    <location>
        <begin position="74"/>
        <end position="94"/>
    </location>
</feature>
<feature type="transmembrane region" description="Helical" evidence="1">
    <location>
        <begin position="6"/>
        <end position="28"/>
    </location>
</feature>
<proteinExistence type="predicted"/>
<keyword evidence="1" id="KW-0472">Membrane</keyword>
<organism evidence="2">
    <name type="scientific">Burkholderia sp. (strain CCGE1003)</name>
    <dbReference type="NCBI Taxonomy" id="640512"/>
    <lineage>
        <taxon>Bacteria</taxon>
        <taxon>Pseudomonadati</taxon>
        <taxon>Pseudomonadota</taxon>
        <taxon>Betaproteobacteria</taxon>
        <taxon>Burkholderiales</taxon>
        <taxon>Burkholderiaceae</taxon>
        <taxon>Burkholderia</taxon>
    </lineage>
</organism>
<evidence type="ECO:0000313" key="2">
    <source>
        <dbReference type="EMBL" id="ADN56481.1"/>
    </source>
</evidence>
<dbReference type="AlphaFoldDB" id="E1T7U4"/>
<keyword evidence="1" id="KW-1133">Transmembrane helix</keyword>
<dbReference type="EMBL" id="CP002217">
    <property type="protein sequence ID" value="ADN56481.1"/>
    <property type="molecule type" value="Genomic_DNA"/>
</dbReference>
<feature type="transmembrane region" description="Helical" evidence="1">
    <location>
        <begin position="40"/>
        <end position="62"/>
    </location>
</feature>
<name>E1T7U4_BURSG</name>
<keyword evidence="1" id="KW-0812">Transmembrane</keyword>
<dbReference type="KEGG" id="bgf:BC1003_0478"/>
<accession>E1T7U4</accession>
<protein>
    <submittedName>
        <fullName evidence="2">Uncharacterized protein</fullName>
    </submittedName>
</protein>